<dbReference type="EMBL" id="JBEPSH010000006">
    <property type="protein sequence ID" value="MET4578122.1"/>
    <property type="molecule type" value="Genomic_DNA"/>
</dbReference>
<name>A0ABV2QB06_9BURK</name>
<dbReference type="SUPFAM" id="SSF53850">
    <property type="entry name" value="Periplasmic binding protein-like II"/>
    <property type="match status" value="1"/>
</dbReference>
<dbReference type="PANTHER" id="PTHR42928">
    <property type="entry name" value="TRICARBOXYLATE-BINDING PROTEIN"/>
    <property type="match status" value="1"/>
</dbReference>
<dbReference type="PANTHER" id="PTHR42928:SF5">
    <property type="entry name" value="BLR1237 PROTEIN"/>
    <property type="match status" value="1"/>
</dbReference>
<dbReference type="Pfam" id="PF03401">
    <property type="entry name" value="TctC"/>
    <property type="match status" value="1"/>
</dbReference>
<sequence>MKNLTHMLISRRVALGTVVSALTAPSLTYAASYPDKPIKVVVPYAPGGTGDVIARLAGQSLSASLGQQVIIDNKAGGAGVIGATAVARGEPDGYTLLLGYTSEMVIVPALLKNAPYATERDFQPITLAGTTPLVLIASQASGIKSFDDLIAKAKSKPDAVTYASAGNGSPAHVAGALLGKAIGAQMLHVPYKGGAQAVADVVSGMVDIYFSGIPPTVGFIKSGRVTALGVASKNASPALPGVPALAQRVSSLDLSGWFGFFAPKKVSAPVIELLHAKVHEAFQAPAMKAKLIEQGVETSSMSRAAFNDFVLAEQRRYKQLLTELNIQSD</sequence>
<dbReference type="RefSeq" id="WP_354445100.1">
    <property type="nucleotide sequence ID" value="NZ_JBEPSH010000006.1"/>
</dbReference>
<evidence type="ECO:0000256" key="1">
    <source>
        <dbReference type="ARBA" id="ARBA00006987"/>
    </source>
</evidence>
<reference evidence="3 4" key="1">
    <citation type="submission" date="2024-06" db="EMBL/GenBank/DDBJ databases">
        <title>Sorghum-associated microbial communities from plants grown in Nebraska, USA.</title>
        <authorList>
            <person name="Schachtman D."/>
        </authorList>
    </citation>
    <scope>NUCLEOTIDE SEQUENCE [LARGE SCALE GENOMIC DNA]</scope>
    <source>
        <strain evidence="3 4">2709</strain>
    </source>
</reference>
<dbReference type="Gene3D" id="3.40.190.10">
    <property type="entry name" value="Periplasmic binding protein-like II"/>
    <property type="match status" value="1"/>
</dbReference>
<dbReference type="InterPro" id="IPR005064">
    <property type="entry name" value="BUG"/>
</dbReference>
<dbReference type="Proteomes" id="UP001549320">
    <property type="component" value="Unassembled WGS sequence"/>
</dbReference>
<evidence type="ECO:0000256" key="2">
    <source>
        <dbReference type="SAM" id="SignalP"/>
    </source>
</evidence>
<feature type="chain" id="PRO_5046121751" evidence="2">
    <location>
        <begin position="31"/>
        <end position="329"/>
    </location>
</feature>
<dbReference type="PIRSF" id="PIRSF017082">
    <property type="entry name" value="YflP"/>
    <property type="match status" value="1"/>
</dbReference>
<dbReference type="Gene3D" id="3.40.190.150">
    <property type="entry name" value="Bordetella uptake gene, domain 1"/>
    <property type="match status" value="1"/>
</dbReference>
<proteinExistence type="inferred from homology"/>
<dbReference type="CDD" id="cd13578">
    <property type="entry name" value="PBP2_Bug27"/>
    <property type="match status" value="1"/>
</dbReference>
<evidence type="ECO:0000313" key="3">
    <source>
        <dbReference type="EMBL" id="MET4578122.1"/>
    </source>
</evidence>
<comment type="similarity">
    <text evidence="1">Belongs to the UPF0065 (bug) family.</text>
</comment>
<protein>
    <submittedName>
        <fullName evidence="3">Tripartite-type tricarboxylate transporter receptor subunit TctC</fullName>
    </submittedName>
</protein>
<feature type="signal peptide" evidence="2">
    <location>
        <begin position="1"/>
        <end position="30"/>
    </location>
</feature>
<organism evidence="3 4">
    <name type="scientific">Ottowia thiooxydans</name>
    <dbReference type="NCBI Taxonomy" id="219182"/>
    <lineage>
        <taxon>Bacteria</taxon>
        <taxon>Pseudomonadati</taxon>
        <taxon>Pseudomonadota</taxon>
        <taxon>Betaproteobacteria</taxon>
        <taxon>Burkholderiales</taxon>
        <taxon>Comamonadaceae</taxon>
        <taxon>Ottowia</taxon>
    </lineage>
</organism>
<comment type="caution">
    <text evidence="3">The sequence shown here is derived from an EMBL/GenBank/DDBJ whole genome shotgun (WGS) entry which is preliminary data.</text>
</comment>
<gene>
    <name evidence="3" type="ORF">ABIE13_003238</name>
</gene>
<dbReference type="InterPro" id="IPR042100">
    <property type="entry name" value="Bug_dom1"/>
</dbReference>
<keyword evidence="2" id="KW-0732">Signal</keyword>
<keyword evidence="4" id="KW-1185">Reference proteome</keyword>
<accession>A0ABV2QB06</accession>
<evidence type="ECO:0000313" key="4">
    <source>
        <dbReference type="Proteomes" id="UP001549320"/>
    </source>
</evidence>
<keyword evidence="3" id="KW-0675">Receptor</keyword>